<dbReference type="InterPro" id="IPR032710">
    <property type="entry name" value="NTF2-like_dom_sf"/>
</dbReference>
<dbReference type="SUPFAM" id="SSF54427">
    <property type="entry name" value="NTF2-like"/>
    <property type="match status" value="1"/>
</dbReference>
<keyword evidence="4" id="KW-1185">Reference proteome</keyword>
<feature type="domain" description="SnoaL-like" evidence="2">
    <location>
        <begin position="18"/>
        <end position="141"/>
    </location>
</feature>
<name>A0A6G4XAP5_9ACTN</name>
<dbReference type="AlphaFoldDB" id="A0A6G4XAP5"/>
<feature type="region of interest" description="Disordered" evidence="1">
    <location>
        <begin position="48"/>
        <end position="70"/>
    </location>
</feature>
<comment type="caution">
    <text evidence="3">The sequence shown here is derived from an EMBL/GenBank/DDBJ whole genome shotgun (WGS) entry which is preliminary data.</text>
</comment>
<proteinExistence type="predicted"/>
<sequence>MPLSAPDELGAPHGALHQEVLRFYARQMRSLDEGNVAEWAATFTEDGEFSANAHPRPQRGREAIRQGAAEAAAKLAEQGVQRRHWLGMVEVSAGPDGTLTARSYAQVIATPQGGKAELELSCSCEDELVREGGELLVRRRRVHRDDLARS</sequence>
<reference evidence="3 4" key="1">
    <citation type="submission" date="2020-02" db="EMBL/GenBank/DDBJ databases">
        <title>Whole-genome analyses of novel actinobacteria.</title>
        <authorList>
            <person name="Sahin N."/>
            <person name="Tatar D."/>
        </authorList>
    </citation>
    <scope>NUCLEOTIDE SEQUENCE [LARGE SCALE GENOMIC DNA]</scope>
    <source>
        <strain evidence="3 4">SB3404</strain>
    </source>
</reference>
<protein>
    <submittedName>
        <fullName evidence="3">Nuclear transport factor 2 family protein</fullName>
    </submittedName>
</protein>
<dbReference type="InterPro" id="IPR037401">
    <property type="entry name" value="SnoaL-like"/>
</dbReference>
<dbReference type="EMBL" id="JAAKZZ010001000">
    <property type="protein sequence ID" value="NGO73930.1"/>
    <property type="molecule type" value="Genomic_DNA"/>
</dbReference>
<dbReference type="Gene3D" id="3.10.450.50">
    <property type="match status" value="1"/>
</dbReference>
<dbReference type="Pfam" id="PF13577">
    <property type="entry name" value="SnoaL_4"/>
    <property type="match status" value="1"/>
</dbReference>
<dbReference type="Proteomes" id="UP000477722">
    <property type="component" value="Unassembled WGS sequence"/>
</dbReference>
<organism evidence="3 4">
    <name type="scientific">Streptomyces boncukensis</name>
    <dbReference type="NCBI Taxonomy" id="2711219"/>
    <lineage>
        <taxon>Bacteria</taxon>
        <taxon>Bacillati</taxon>
        <taxon>Actinomycetota</taxon>
        <taxon>Actinomycetes</taxon>
        <taxon>Kitasatosporales</taxon>
        <taxon>Streptomycetaceae</taxon>
        <taxon>Streptomyces</taxon>
    </lineage>
</organism>
<evidence type="ECO:0000313" key="3">
    <source>
        <dbReference type="EMBL" id="NGO73930.1"/>
    </source>
</evidence>
<evidence type="ECO:0000259" key="2">
    <source>
        <dbReference type="Pfam" id="PF13577"/>
    </source>
</evidence>
<evidence type="ECO:0000313" key="4">
    <source>
        <dbReference type="Proteomes" id="UP000477722"/>
    </source>
</evidence>
<gene>
    <name evidence="3" type="ORF">G5C65_37565</name>
</gene>
<dbReference type="CDD" id="cd00531">
    <property type="entry name" value="NTF2_like"/>
    <property type="match status" value="1"/>
</dbReference>
<accession>A0A6G4XAP5</accession>
<evidence type="ECO:0000256" key="1">
    <source>
        <dbReference type="SAM" id="MobiDB-lite"/>
    </source>
</evidence>
<dbReference type="RefSeq" id="WP_165303522.1">
    <property type="nucleotide sequence ID" value="NZ_JAAKZZ010001000.1"/>
</dbReference>